<dbReference type="RefSeq" id="WP_083371320.1">
    <property type="nucleotide sequence ID" value="NZ_LT629776.1"/>
</dbReference>
<proteinExistence type="predicted"/>
<keyword evidence="2" id="KW-1185">Reference proteome</keyword>
<accession>A0A1H1MSJ3</accession>
<reference evidence="1 2" key="1">
    <citation type="submission" date="2016-10" db="EMBL/GenBank/DDBJ databases">
        <authorList>
            <person name="de Groot N.N."/>
        </authorList>
    </citation>
    <scope>NUCLEOTIDE SEQUENCE [LARGE SCALE GENOMIC DNA]</scope>
    <source>
        <strain evidence="1 2">DSM 22126</strain>
    </source>
</reference>
<dbReference type="STRING" id="545619.SAMN04489860_0305"/>
<sequence length="223" mass="23684">MSPFELPSLAAQAERLAALGLVERGLPGAALDAVRTSDRAAAGTTADQDGTNPLLVVHPAVVPPSRLAPLLSLGEKRGFVVVDMTDVDDFAPIDGIELPEQPLYTVGAPTRGDEMANWSPEEALAEITGAGRTPLTLSEGISWALQLPGVVEKNHCFMTIGSRLRKERGGLDARTPALWISGGTGRDGRENRGAPKVGWCWARNRHTWLGFASTSGRAEIART</sequence>
<dbReference type="Pfam" id="PF18959">
    <property type="entry name" value="DUF5701"/>
    <property type="match status" value="1"/>
</dbReference>
<gene>
    <name evidence="1" type="ORF">SAMN04489860_0305</name>
</gene>
<dbReference type="AlphaFoldDB" id="A0A1H1MSJ3"/>
<name>A0A1H1MSJ3_9CELL</name>
<dbReference type="InterPro" id="IPR043755">
    <property type="entry name" value="DUF5701"/>
</dbReference>
<organism evidence="1 2">
    <name type="scientific">Paraoerskovia marina</name>
    <dbReference type="NCBI Taxonomy" id="545619"/>
    <lineage>
        <taxon>Bacteria</taxon>
        <taxon>Bacillati</taxon>
        <taxon>Actinomycetota</taxon>
        <taxon>Actinomycetes</taxon>
        <taxon>Micrococcales</taxon>
        <taxon>Cellulomonadaceae</taxon>
        <taxon>Paraoerskovia</taxon>
    </lineage>
</organism>
<evidence type="ECO:0000313" key="2">
    <source>
        <dbReference type="Proteomes" id="UP000185663"/>
    </source>
</evidence>
<dbReference type="eggNOG" id="ENOG502ZCBY">
    <property type="taxonomic scope" value="Bacteria"/>
</dbReference>
<dbReference type="OrthoDB" id="3242676at2"/>
<protein>
    <submittedName>
        <fullName evidence="1">Uncharacterized protein</fullName>
    </submittedName>
</protein>
<dbReference type="EMBL" id="LT629776">
    <property type="protein sequence ID" value="SDR88869.1"/>
    <property type="molecule type" value="Genomic_DNA"/>
</dbReference>
<dbReference type="Proteomes" id="UP000185663">
    <property type="component" value="Chromosome I"/>
</dbReference>
<evidence type="ECO:0000313" key="1">
    <source>
        <dbReference type="EMBL" id="SDR88869.1"/>
    </source>
</evidence>